<evidence type="ECO:0000313" key="9">
    <source>
        <dbReference type="EMBL" id="BAL84649.1"/>
    </source>
</evidence>
<dbReference type="Pfam" id="PF17389">
    <property type="entry name" value="Bac_rhamnosid6H"/>
    <property type="match status" value="1"/>
</dbReference>
<feature type="domain" description="Bacterial alpha-L-rhamnosidase N-terminal" evidence="6">
    <location>
        <begin position="378"/>
        <end position="540"/>
    </location>
</feature>
<dbReference type="RefSeq" id="WP_014431000.1">
    <property type="nucleotide sequence ID" value="NC_017076.1"/>
</dbReference>
<dbReference type="AlphaFoldDB" id="I0GV62"/>
<dbReference type="InterPro" id="IPR013783">
    <property type="entry name" value="Ig-like_fold"/>
</dbReference>
<dbReference type="InterPro" id="IPR008902">
    <property type="entry name" value="Rhamnosid_concanavalin"/>
</dbReference>
<proteinExistence type="predicted"/>
<dbReference type="GO" id="GO:0030596">
    <property type="term" value="F:alpha-L-rhamnosidase activity"/>
    <property type="evidence" value="ECO:0007669"/>
    <property type="project" value="UniProtKB-EC"/>
</dbReference>
<keyword evidence="9" id="KW-0326">Glycosidase</keyword>
<dbReference type="PIRSF" id="PIRSF010631">
    <property type="entry name" value="A-rhamnsds"/>
    <property type="match status" value="1"/>
</dbReference>
<dbReference type="InterPro" id="IPR008928">
    <property type="entry name" value="6-hairpin_glycosidase_sf"/>
</dbReference>
<feature type="domain" description="Alpha-L-rhamnosidase C-terminal" evidence="8">
    <location>
        <begin position="1059"/>
        <end position="1129"/>
    </location>
</feature>
<sequence length="1152" mass="128572">MQRKWIKNASLLAALAALGFSQNYAEAFTIEKMAVEQQDNPQAIDQEKPRFSWQMQAEAGERNLLQAAYQLTVKDMQGKVVWDTGRVAAGKSLDIAYGGSKLEPGRDYYWEVKVWDKDGNLRQKSARFGMGLNPDRDGEGDWSGAKWIGSCEKTLPLDSQSLTVFRLGCDIELGKNSKRASLIYGANDSRMLNVNMNMAGIEAGKDKSYFRAELDCSQIEKGAKVNFYRVGYVKGDSDDKPFGSIEIPNILINSQNYQHKHHLEISSMYGIMAASIDGQELEVPELDPWSKGINGNPFGMSGGSNAYPALADIGYAVPAGEDAAFTNLTVKNFRTPCAELFVSEATAVLQGNDKGTMQLLNPSHDAMPMLRTEFKAKKKIRQARLYAAARGIYELSLNGQKVGEDYFAPGFTQYNKTQLYQAYDVTKLIRAGKQNALGAQLGEGWWSGAITFLGTNWNYFGDRQSLLAKLVISYEDGTEDIITTQPDTWQYYADGPLRLGSFFQGETYDSLRAEALKGWDKPGYDGQKHGWKKAGEVSLAGTTATGKWHEFLTDRTYEQDFSKIDFVAQAGTAVQAAQQHELTAQSVKEVRPGVFVYDMGQNFAGVPVLDIEGRKGQQITMRYAEVLYPDGENKDMLMVENLRAAMVRDNFILKGGRERLSPRFTFHGYRYLEITGVDKALPLMAVRGRVLTSVPQDTAGYETSNEDVNRLFKNIQWSTRANFLAIPTDCPQRNERMGWSGDLNVFGNTAVYLANSDNFLRQHMLSMRDTQASDGRFTDTAPLGHGAGGFIWGSAGVQIPWQLYLQYGDTAVLEEHYEAMKHYVDYMTACEQSDGLYKEAKGLPGLGDWLGPENSKNEPQYLWQAYGVSNLEILWKTAEKLGKTSDAAKYHDLYEKRRQYFNDKFLTAEGKALDSTGKLMDTQTAYAVPLALSVVDDSKKAMVGKNLLKTVESTHVDDLKVQRPAYSLMTGFIGTAAISHALTETGHNLAAYRLLQNDAYPSWLYPVKNGATTIWERLDSYTKERGFGGNNSMNSFNHYSFGAVGAWMMDSSLGIVCDEKNPGFKHFYLRPQVDESGKMTWAKGHYDSVYGRIESSWEKTADGWQFVFHVPANTTATLELPNLGKDLTCNGKKIDRQESFQLGSGNYTFMVK</sequence>
<dbReference type="Gene3D" id="2.60.420.10">
    <property type="entry name" value="Maltose phosphorylase, domain 3"/>
    <property type="match status" value="1"/>
</dbReference>
<accession>I0GV62</accession>
<dbReference type="HOGENOM" id="CLU_002926_3_0_9"/>
<dbReference type="InterPro" id="IPR013737">
    <property type="entry name" value="Bac_rhamnosid_N"/>
</dbReference>
<dbReference type="Pfam" id="PF25788">
    <property type="entry name" value="Ig_Rha78A_N"/>
    <property type="match status" value="1"/>
</dbReference>
<dbReference type="Gene3D" id="1.50.10.10">
    <property type="match status" value="1"/>
</dbReference>
<dbReference type="Gene3D" id="2.60.120.260">
    <property type="entry name" value="Galactose-binding domain-like"/>
    <property type="match status" value="2"/>
</dbReference>
<name>I0GV62_SELRL</name>
<dbReference type="PANTHER" id="PTHR33307:SF6">
    <property type="entry name" value="ALPHA-RHAMNOSIDASE (EUROFUNG)-RELATED"/>
    <property type="match status" value="1"/>
</dbReference>
<feature type="chain" id="PRO_5039047168" description="alpha-L-rhamnosidase" evidence="4">
    <location>
        <begin position="26"/>
        <end position="1152"/>
    </location>
</feature>
<reference evidence="9 10" key="1">
    <citation type="submission" date="2011-10" db="EMBL/GenBank/DDBJ databases">
        <title>Whole genome sequence of Selenomonas ruminantium subsp. lactilytica TAM6421.</title>
        <authorList>
            <person name="Oguchi A."/>
            <person name="Ankai A."/>
            <person name="Kaneko J."/>
            <person name="Yamada-Narita S."/>
            <person name="Fukui S."/>
            <person name="Takahashi M."/>
            <person name="Onodera T."/>
            <person name="Kojima S."/>
            <person name="Fushimi T."/>
            <person name="Abe N."/>
            <person name="Kamio Y."/>
            <person name="Yamazaki S."/>
            <person name="Fujita N."/>
        </authorList>
    </citation>
    <scope>NUCLEOTIDE SEQUENCE [LARGE SCALE GENOMIC DNA]</scope>
    <source>
        <strain evidence="10">NBRC 103574 / TAM6421</strain>
        <plasmid evidence="9 10">pSRC2</plasmid>
    </source>
</reference>
<evidence type="ECO:0000259" key="7">
    <source>
        <dbReference type="Pfam" id="PF17389"/>
    </source>
</evidence>
<dbReference type="InterPro" id="IPR035398">
    <property type="entry name" value="Bac_rhamnosid_C"/>
</dbReference>
<dbReference type="InterPro" id="IPR035396">
    <property type="entry name" value="Bac_rhamnosid6H"/>
</dbReference>
<dbReference type="GO" id="GO:0005975">
    <property type="term" value="P:carbohydrate metabolic process"/>
    <property type="evidence" value="ECO:0007669"/>
    <property type="project" value="InterPro"/>
</dbReference>
<dbReference type="PATRIC" id="fig|927704.6.peg.3310"/>
<evidence type="ECO:0000256" key="3">
    <source>
        <dbReference type="ARBA" id="ARBA00022801"/>
    </source>
</evidence>
<keyword evidence="4" id="KW-0732">Signal</keyword>
<feature type="domain" description="Alpha-L-rhamnosidase six-hairpin glycosidase" evidence="7">
    <location>
        <begin position="698"/>
        <end position="1049"/>
    </location>
</feature>
<dbReference type="SUPFAM" id="SSF48208">
    <property type="entry name" value="Six-hairpin glycosidases"/>
    <property type="match status" value="1"/>
</dbReference>
<geneLocation type="plasmid" evidence="9 10">
    <name>pSRC2</name>
</geneLocation>
<keyword evidence="9" id="KW-0614">Plasmid</keyword>
<dbReference type="PANTHER" id="PTHR33307">
    <property type="entry name" value="ALPHA-RHAMNOSIDASE (EUROFUNG)"/>
    <property type="match status" value="1"/>
</dbReference>
<dbReference type="Gene3D" id="2.60.40.10">
    <property type="entry name" value="Immunoglobulins"/>
    <property type="match status" value="1"/>
</dbReference>
<evidence type="ECO:0000259" key="6">
    <source>
        <dbReference type="Pfam" id="PF08531"/>
    </source>
</evidence>
<organism evidence="9 10">
    <name type="scientific">Selenomonas ruminantium subsp. lactilytica (strain NBRC 103574 / TAM6421)</name>
    <dbReference type="NCBI Taxonomy" id="927704"/>
    <lineage>
        <taxon>Bacteria</taxon>
        <taxon>Bacillati</taxon>
        <taxon>Bacillota</taxon>
        <taxon>Negativicutes</taxon>
        <taxon>Selenomonadales</taxon>
        <taxon>Selenomonadaceae</taxon>
        <taxon>Selenomonas</taxon>
    </lineage>
</organism>
<evidence type="ECO:0000256" key="2">
    <source>
        <dbReference type="ARBA" id="ARBA00012652"/>
    </source>
</evidence>
<evidence type="ECO:0000259" key="5">
    <source>
        <dbReference type="Pfam" id="PF05592"/>
    </source>
</evidence>
<dbReference type="EMBL" id="AP012293">
    <property type="protein sequence ID" value="BAL84649.1"/>
    <property type="molecule type" value="Genomic_DNA"/>
</dbReference>
<dbReference type="Pfam" id="PF08531">
    <property type="entry name" value="Bac_rhamnosid_N"/>
    <property type="match status" value="1"/>
</dbReference>
<keyword evidence="3 9" id="KW-0378">Hydrolase</keyword>
<feature type="domain" description="Alpha-L-rhamnosidase concanavalin-like" evidence="5">
    <location>
        <begin position="589"/>
        <end position="690"/>
    </location>
</feature>
<comment type="catalytic activity">
    <reaction evidence="1">
        <text>Hydrolysis of terminal non-reducing alpha-L-rhamnose residues in alpha-L-rhamnosides.</text>
        <dbReference type="EC" id="3.2.1.40"/>
    </reaction>
</comment>
<dbReference type="OrthoDB" id="9761045at2"/>
<dbReference type="Pfam" id="PF05592">
    <property type="entry name" value="Bac_rhamnosid"/>
    <property type="match status" value="1"/>
</dbReference>
<feature type="signal peptide" evidence="4">
    <location>
        <begin position="1"/>
        <end position="25"/>
    </location>
</feature>
<evidence type="ECO:0000259" key="8">
    <source>
        <dbReference type="Pfam" id="PF17390"/>
    </source>
</evidence>
<evidence type="ECO:0000256" key="1">
    <source>
        <dbReference type="ARBA" id="ARBA00001445"/>
    </source>
</evidence>
<protein>
    <recommendedName>
        <fullName evidence="2">alpha-L-rhamnosidase</fullName>
        <ecNumber evidence="2">3.2.1.40</ecNumber>
    </recommendedName>
</protein>
<dbReference type="Pfam" id="PF17390">
    <property type="entry name" value="Bac_rhamnosid_C"/>
    <property type="match status" value="1"/>
</dbReference>
<dbReference type="InterPro" id="IPR012341">
    <property type="entry name" value="6hp_glycosidase-like_sf"/>
</dbReference>
<dbReference type="EC" id="3.2.1.40" evidence="2"/>
<dbReference type="Proteomes" id="UP000007887">
    <property type="component" value="Plasmid pSRC2"/>
</dbReference>
<evidence type="ECO:0000313" key="10">
    <source>
        <dbReference type="Proteomes" id="UP000007887"/>
    </source>
</evidence>
<evidence type="ECO:0000256" key="4">
    <source>
        <dbReference type="SAM" id="SignalP"/>
    </source>
</evidence>
<gene>
    <name evidence="9" type="ordered locus">SELR_pSRC201150</name>
</gene>
<dbReference type="KEGG" id="sri:SELR_pSRC201150"/>
<dbReference type="InterPro" id="IPR016007">
    <property type="entry name" value="Alpha_rhamnosid"/>
</dbReference>